<dbReference type="EMBL" id="GL348713">
    <property type="protein sequence ID" value="EFH66318.1"/>
    <property type="molecule type" value="Genomic_DNA"/>
</dbReference>
<gene>
    <name evidence="12" type="ORF">ARALYDRAFT_888833</name>
</gene>
<keyword evidence="7 10" id="KW-0479">Metal-binding</keyword>
<dbReference type="UniPathway" id="UPA00111">
    <property type="reaction ID" value="UER00527"/>
</dbReference>
<keyword evidence="6" id="KW-0060">Ascorbate biosynthesis</keyword>
<proteinExistence type="inferred from homology"/>
<dbReference type="Proteomes" id="UP000008694">
    <property type="component" value="Unassembled WGS sequence"/>
</dbReference>
<comment type="subcellular location">
    <subcellularLocation>
        <location evidence="1 11">Cytoplasm</location>
    </subcellularLocation>
</comment>
<feature type="binding site" evidence="10">
    <location>
        <position position="39"/>
    </location>
    <ligand>
        <name>Fe cation</name>
        <dbReference type="ChEBI" id="CHEBI:24875"/>
        <label>1</label>
    </ligand>
</feature>
<evidence type="ECO:0000256" key="6">
    <source>
        <dbReference type="ARBA" id="ARBA00022644"/>
    </source>
</evidence>
<sequence length="53" mass="6370">MVAPSVIRSALCKSEEYKHLMKNEDRENMKWLKVFNKCDLYSKRKIRSKHVSI</sequence>
<keyword evidence="8 11" id="KW-0560">Oxidoreductase</keyword>
<evidence type="ECO:0000256" key="7">
    <source>
        <dbReference type="ARBA" id="ARBA00022723"/>
    </source>
</evidence>
<name>D7KBL4_ARALL</name>
<evidence type="ECO:0000313" key="13">
    <source>
        <dbReference type="Proteomes" id="UP000008694"/>
    </source>
</evidence>
<dbReference type="SUPFAM" id="SSF109604">
    <property type="entry name" value="HD-domain/PDEase-like"/>
    <property type="match status" value="1"/>
</dbReference>
<evidence type="ECO:0000256" key="2">
    <source>
        <dbReference type="ARBA" id="ARBA00005167"/>
    </source>
</evidence>
<keyword evidence="9 10" id="KW-0408">Iron</keyword>
<reference evidence="13" key="1">
    <citation type="journal article" date="2011" name="Nat. Genet.">
        <title>The Arabidopsis lyrata genome sequence and the basis of rapid genome size change.</title>
        <authorList>
            <person name="Hu T.T."/>
            <person name="Pattyn P."/>
            <person name="Bakker E.G."/>
            <person name="Cao J."/>
            <person name="Cheng J.-F."/>
            <person name="Clark R.M."/>
            <person name="Fahlgren N."/>
            <person name="Fawcett J.A."/>
            <person name="Grimwood J."/>
            <person name="Gundlach H."/>
            <person name="Haberer G."/>
            <person name="Hollister J.D."/>
            <person name="Ossowski S."/>
            <person name="Ottilar R.P."/>
            <person name="Salamov A.A."/>
            <person name="Schneeberger K."/>
            <person name="Spannagl M."/>
            <person name="Wang X."/>
            <person name="Yang L."/>
            <person name="Nasrallah M.E."/>
            <person name="Bergelson J."/>
            <person name="Carrington J.C."/>
            <person name="Gaut B.S."/>
            <person name="Schmutz J."/>
            <person name="Mayer K.F.X."/>
            <person name="Van de Peer Y."/>
            <person name="Grigoriev I.V."/>
            <person name="Nordborg M."/>
            <person name="Weigel D."/>
            <person name="Guo Y.-L."/>
        </authorList>
    </citation>
    <scope>NUCLEOTIDE SEQUENCE [LARGE SCALE GENOMIC DNA]</scope>
    <source>
        <strain evidence="13">cv. MN47</strain>
    </source>
</reference>
<dbReference type="STRING" id="81972.D7KBL4"/>
<dbReference type="HOGENOM" id="CLU_3071399_0_0_1"/>
<evidence type="ECO:0000256" key="3">
    <source>
        <dbReference type="ARBA" id="ARBA00005286"/>
    </source>
</evidence>
<protein>
    <recommendedName>
        <fullName evidence="4 11">Inositol oxygenase</fullName>
        <ecNumber evidence="4 11">1.13.99.1</ecNumber>
    </recommendedName>
    <alternativeName>
        <fullName evidence="11">Myo-inositol oxygenase</fullName>
    </alternativeName>
</protein>
<dbReference type="GO" id="GO:0005506">
    <property type="term" value="F:iron ion binding"/>
    <property type="evidence" value="ECO:0007669"/>
    <property type="project" value="InterPro"/>
</dbReference>
<accession>D7KBL4</accession>
<dbReference type="GO" id="GO:0019310">
    <property type="term" value="P:inositol catabolic process"/>
    <property type="evidence" value="ECO:0007669"/>
    <property type="project" value="UniProtKB-UniRule"/>
</dbReference>
<evidence type="ECO:0000256" key="11">
    <source>
        <dbReference type="RuleBase" id="RU367039"/>
    </source>
</evidence>
<organism evidence="13">
    <name type="scientific">Arabidopsis lyrata subsp. lyrata</name>
    <name type="common">Lyre-leaved rock-cress</name>
    <dbReference type="NCBI Taxonomy" id="81972"/>
    <lineage>
        <taxon>Eukaryota</taxon>
        <taxon>Viridiplantae</taxon>
        <taxon>Streptophyta</taxon>
        <taxon>Embryophyta</taxon>
        <taxon>Tracheophyta</taxon>
        <taxon>Spermatophyta</taxon>
        <taxon>Magnoliopsida</taxon>
        <taxon>eudicotyledons</taxon>
        <taxon>Gunneridae</taxon>
        <taxon>Pentapetalae</taxon>
        <taxon>rosids</taxon>
        <taxon>malvids</taxon>
        <taxon>Brassicales</taxon>
        <taxon>Brassicaceae</taxon>
        <taxon>Camelineae</taxon>
        <taxon>Arabidopsis</taxon>
    </lineage>
</organism>
<evidence type="ECO:0000256" key="4">
    <source>
        <dbReference type="ARBA" id="ARBA00011919"/>
    </source>
</evidence>
<dbReference type="Pfam" id="PF05153">
    <property type="entry name" value="MIOX"/>
    <property type="match status" value="1"/>
</dbReference>
<evidence type="ECO:0000256" key="10">
    <source>
        <dbReference type="PIRSR" id="PIRSR607828-2"/>
    </source>
</evidence>
<dbReference type="GO" id="GO:0019853">
    <property type="term" value="P:L-ascorbic acid biosynthetic process"/>
    <property type="evidence" value="ECO:0007669"/>
    <property type="project" value="UniProtKB-KW"/>
</dbReference>
<evidence type="ECO:0000313" key="12">
    <source>
        <dbReference type="EMBL" id="EFH66318.1"/>
    </source>
</evidence>
<comment type="pathway">
    <text evidence="2 11">Polyol metabolism; myo-inositol degradation into D-glucuronate; D-glucuronate from myo-inositol: step 1/1.</text>
</comment>
<dbReference type="InterPro" id="IPR007828">
    <property type="entry name" value="Inositol_oxygenase"/>
</dbReference>
<evidence type="ECO:0000256" key="8">
    <source>
        <dbReference type="ARBA" id="ARBA00023002"/>
    </source>
</evidence>
<dbReference type="Gramene" id="scaffold_101627.1">
    <property type="protein sequence ID" value="scaffold_101627.1"/>
    <property type="gene ID" value="scaffold_101627.1"/>
</dbReference>
<dbReference type="GO" id="GO:0005737">
    <property type="term" value="C:cytoplasm"/>
    <property type="evidence" value="ECO:0007669"/>
    <property type="project" value="UniProtKB-SubCell"/>
</dbReference>
<keyword evidence="13" id="KW-1185">Reference proteome</keyword>
<comment type="catalytic activity">
    <reaction evidence="11">
        <text>myo-inositol + O2 = D-glucuronate + H2O + H(+)</text>
        <dbReference type="Rhea" id="RHEA:23696"/>
        <dbReference type="ChEBI" id="CHEBI:15377"/>
        <dbReference type="ChEBI" id="CHEBI:15378"/>
        <dbReference type="ChEBI" id="CHEBI:15379"/>
        <dbReference type="ChEBI" id="CHEBI:17268"/>
        <dbReference type="ChEBI" id="CHEBI:58720"/>
        <dbReference type="EC" id="1.13.99.1"/>
    </reaction>
</comment>
<dbReference type="GO" id="GO:0050113">
    <property type="term" value="F:inositol oxygenase activity"/>
    <property type="evidence" value="ECO:0007669"/>
    <property type="project" value="UniProtKB-UniRule"/>
</dbReference>
<evidence type="ECO:0000256" key="9">
    <source>
        <dbReference type="ARBA" id="ARBA00023004"/>
    </source>
</evidence>
<dbReference type="eggNOG" id="KOG1573">
    <property type="taxonomic scope" value="Eukaryota"/>
</dbReference>
<dbReference type="AlphaFoldDB" id="D7KBL4"/>
<evidence type="ECO:0000256" key="5">
    <source>
        <dbReference type="ARBA" id="ARBA00022490"/>
    </source>
</evidence>
<comment type="cofactor">
    <cofactor evidence="10 11">
        <name>Fe cation</name>
        <dbReference type="ChEBI" id="CHEBI:24875"/>
    </cofactor>
    <text evidence="10 11">Binds 2 iron ions per subunit.</text>
</comment>
<dbReference type="EC" id="1.13.99.1" evidence="4 11"/>
<evidence type="ECO:0000256" key="1">
    <source>
        <dbReference type="ARBA" id="ARBA00004496"/>
    </source>
</evidence>
<keyword evidence="5 11" id="KW-0963">Cytoplasm</keyword>
<comment type="similarity">
    <text evidence="3 11">Belongs to the myo-inositol oxygenase family.</text>
</comment>